<keyword evidence="1" id="KW-0472">Membrane</keyword>
<dbReference type="Gene3D" id="3.10.310.50">
    <property type="match status" value="1"/>
</dbReference>
<evidence type="ECO:0000313" key="5">
    <source>
        <dbReference type="Proteomes" id="UP000196435"/>
    </source>
</evidence>
<keyword evidence="6" id="KW-1185">Reference proteome</keyword>
<dbReference type="OrthoDB" id="9810918at2"/>
<dbReference type="Proteomes" id="UP000224871">
    <property type="component" value="Unassembled WGS sequence"/>
</dbReference>
<feature type="domain" description="TPM" evidence="2">
    <location>
        <begin position="64"/>
        <end position="185"/>
    </location>
</feature>
<dbReference type="PANTHER" id="PTHR30373:SF2">
    <property type="entry name" value="UPF0603 PROTEIN YGCG"/>
    <property type="match status" value="1"/>
</dbReference>
<proteinExistence type="predicted"/>
<reference evidence="4" key="2">
    <citation type="submission" date="2016-12" db="EMBL/GenBank/DDBJ databases">
        <authorList>
            <person name="Song W.-J."/>
            <person name="Kurnit D.M."/>
        </authorList>
    </citation>
    <scope>NUCLEOTIDE SEQUENCE [LARGE SCALE GENOMIC DNA]</scope>
    <source>
        <strain evidence="4">HGB1681</strain>
    </source>
</reference>
<keyword evidence="1" id="KW-0812">Transmembrane</keyword>
<dbReference type="Proteomes" id="UP000196435">
    <property type="component" value="Unassembled WGS sequence"/>
</dbReference>
<dbReference type="PANTHER" id="PTHR30373">
    <property type="entry name" value="UPF0603 PROTEIN YGCG"/>
    <property type="match status" value="1"/>
</dbReference>
<dbReference type="Pfam" id="PF04536">
    <property type="entry name" value="TPM_phosphatase"/>
    <property type="match status" value="1"/>
</dbReference>
<dbReference type="EMBL" id="FTLG01000022">
    <property type="protein sequence ID" value="SIP71493.1"/>
    <property type="molecule type" value="Genomic_DNA"/>
</dbReference>
<reference evidence="3 6" key="3">
    <citation type="journal article" date="2017" name="Nat. Microbiol.">
        <title>Natural product diversity associated with the nematode symbionts Photorhabdus and Xenorhabdus.</title>
        <authorList>
            <person name="Tobias N.J."/>
            <person name="Wolff H."/>
            <person name="Djahanschiri B."/>
            <person name="Grundmann F."/>
            <person name="Kronenwerth M."/>
            <person name="Shi Y.M."/>
            <person name="Simonyi S."/>
            <person name="Grun P."/>
            <person name="Shapiro-Ilan D."/>
            <person name="Pidot S.J."/>
            <person name="Stinear T.P."/>
            <person name="Ebersberger I."/>
            <person name="Bode H.B."/>
        </authorList>
    </citation>
    <scope>NUCLEOTIDE SEQUENCE [LARGE SCALE GENOMIC DNA]</scope>
    <source>
        <strain evidence="3 6">DSM 16336</strain>
    </source>
</reference>
<dbReference type="EMBL" id="NIBU01000002">
    <property type="protein sequence ID" value="PHM38498.1"/>
    <property type="molecule type" value="Genomic_DNA"/>
</dbReference>
<evidence type="ECO:0000313" key="6">
    <source>
        <dbReference type="Proteomes" id="UP000224871"/>
    </source>
</evidence>
<feature type="transmembrane region" description="Helical" evidence="1">
    <location>
        <begin position="220"/>
        <end position="239"/>
    </location>
</feature>
<evidence type="ECO:0000313" key="3">
    <source>
        <dbReference type="EMBL" id="PHM38498.1"/>
    </source>
</evidence>
<name>A0A1N6MRL5_9GAMM</name>
<evidence type="ECO:0000259" key="2">
    <source>
        <dbReference type="Pfam" id="PF04536"/>
    </source>
</evidence>
<accession>A0A1N6MRL5</accession>
<evidence type="ECO:0000256" key="1">
    <source>
        <dbReference type="SAM" id="Phobius"/>
    </source>
</evidence>
<sequence>MFMISSLPVDGFSTGKSSPQRYNHSVIKHILMFVMLFLSIGNVSAKEVRQGTKFVEVPALSQSVTDIPNILTKNEHQRLTRQLEKLRSEHKVQMAVLIIPTIGSDSVETFASRVFAEWKLGSQQHNDGILFLVAYDDHKMRIAVGTGLKKQLPDSKLATILSKDAKPAFKEDDYYEGLRTSIDSIGFLVKNAPQEASKSTPAFTDDSGDISDNISSIEDYSAPLIFWLLGMIVLPLAVFRTGGWFKRFLKCASTVAVCTFVLSLVGVFPSLPFVYYLLIFFSPVILVLVVIFLGASLVGGLFKRLFGGSGSGTPTVGSDIFSENIELTDNKKVFSGGGGKSDNNGASDSW</sequence>
<protein>
    <recommendedName>
        <fullName evidence="2">TPM domain-containing protein</fullName>
    </recommendedName>
</protein>
<organism evidence="4 5">
    <name type="scientific">Xenorhabdus innexi</name>
    <dbReference type="NCBI Taxonomy" id="290109"/>
    <lineage>
        <taxon>Bacteria</taxon>
        <taxon>Pseudomonadati</taxon>
        <taxon>Pseudomonadota</taxon>
        <taxon>Gammaproteobacteria</taxon>
        <taxon>Enterobacterales</taxon>
        <taxon>Morganellaceae</taxon>
        <taxon>Xenorhabdus</taxon>
    </lineage>
</organism>
<feature type="transmembrane region" description="Helical" evidence="1">
    <location>
        <begin position="274"/>
        <end position="302"/>
    </location>
</feature>
<reference evidence="5" key="1">
    <citation type="submission" date="2016-12" db="EMBL/GenBank/DDBJ databases">
        <authorList>
            <person name="Gaudriault S."/>
        </authorList>
    </citation>
    <scope>NUCLEOTIDE SEQUENCE [LARGE SCALE GENOMIC DNA]</scope>
    <source>
        <strain evidence="5">HGB1681 (deposited as PTA-6826 in the American Type Culture Collection)</strain>
    </source>
</reference>
<feature type="transmembrane region" description="Helical" evidence="1">
    <location>
        <begin position="251"/>
        <end position="268"/>
    </location>
</feature>
<keyword evidence="1" id="KW-1133">Transmembrane helix</keyword>
<gene>
    <name evidence="3" type="ORF">Xinn_00195</name>
    <name evidence="4" type="ORF">XIS1_1180046</name>
</gene>
<evidence type="ECO:0000313" key="4">
    <source>
        <dbReference type="EMBL" id="SIP71493.1"/>
    </source>
</evidence>
<dbReference type="InterPro" id="IPR007621">
    <property type="entry name" value="TPM_dom"/>
</dbReference>
<dbReference type="AlphaFoldDB" id="A0A1N6MRL5"/>